<dbReference type="InterPro" id="IPR000515">
    <property type="entry name" value="MetI-like"/>
</dbReference>
<evidence type="ECO:0000256" key="3">
    <source>
        <dbReference type="ARBA" id="ARBA00022692"/>
    </source>
</evidence>
<feature type="transmembrane region" description="Helical" evidence="6">
    <location>
        <begin position="86"/>
        <end position="111"/>
    </location>
</feature>
<evidence type="ECO:0000256" key="6">
    <source>
        <dbReference type="RuleBase" id="RU363032"/>
    </source>
</evidence>
<dbReference type="SUPFAM" id="SSF161098">
    <property type="entry name" value="MetI-like"/>
    <property type="match status" value="1"/>
</dbReference>
<evidence type="ECO:0000256" key="5">
    <source>
        <dbReference type="ARBA" id="ARBA00023136"/>
    </source>
</evidence>
<dbReference type="NCBIfam" id="TIGR02138">
    <property type="entry name" value="phosphate_pstC"/>
    <property type="match status" value="1"/>
</dbReference>
<keyword evidence="4 6" id="KW-1133">Transmembrane helix</keyword>
<sequence length="315" mass="33815">MAQKQSSDQPSVQELIAKASNKKRKKIIEKLIPIILFLIASVSVLTTFGIIGTLITETVIFFSRIPVLDFIFGTEWFPFANTEPQYGILALIAGTLKVTFIAVIVAVPFGIGSAIFLSEYASDNVRRIIKPILEVLAGIPTIVYGFFALTFVTPLLQQIIPELKIFNALSPGIVVGIMILPMIASLSEDAMSAVPSSIREGALAMGSTKLEVALKVVLPAALSGIIASVVLAVSRAIGETMIVSLAGGSTPSFDLDVTGSIQTMTAYIVQVSSGDAGYGTTIYYSIYSVGFTLFLFTLVMNIIAHVISKKYREEY</sequence>
<keyword evidence="10" id="KW-1185">Reference proteome</keyword>
<comment type="similarity">
    <text evidence="7">Belongs to the binding-protein-dependent transport system permease family. CysTW subfamily.</text>
</comment>
<dbReference type="Pfam" id="PF00528">
    <property type="entry name" value="BPD_transp_1"/>
    <property type="match status" value="1"/>
</dbReference>
<evidence type="ECO:0000313" key="10">
    <source>
        <dbReference type="Proteomes" id="UP000248646"/>
    </source>
</evidence>
<name>A0A2W7PG57_9BACI</name>
<dbReference type="PANTHER" id="PTHR42727">
    <property type="entry name" value="PHOSPHATE TRANSPORT SYSTEM PERMEASE PROTEIN"/>
    <property type="match status" value="1"/>
</dbReference>
<dbReference type="AlphaFoldDB" id="A0A2W7PG57"/>
<dbReference type="InterPro" id="IPR035906">
    <property type="entry name" value="MetI-like_sf"/>
</dbReference>
<evidence type="ECO:0000256" key="4">
    <source>
        <dbReference type="ARBA" id="ARBA00022989"/>
    </source>
</evidence>
<keyword evidence="5 6" id="KW-0472">Membrane</keyword>
<dbReference type="GO" id="GO:0005315">
    <property type="term" value="F:phosphate transmembrane transporter activity"/>
    <property type="evidence" value="ECO:0007669"/>
    <property type="project" value="InterPro"/>
</dbReference>
<gene>
    <name evidence="9" type="ORF">C7437_101326</name>
</gene>
<evidence type="ECO:0000256" key="7">
    <source>
        <dbReference type="RuleBase" id="RU363054"/>
    </source>
</evidence>
<feature type="transmembrane region" description="Helical" evidence="6">
    <location>
        <begin position="132"/>
        <end position="156"/>
    </location>
</feature>
<keyword evidence="7" id="KW-1003">Cell membrane</keyword>
<proteinExistence type="inferred from homology"/>
<dbReference type="EMBL" id="QKZI01000001">
    <property type="protein sequence ID" value="PZX07216.1"/>
    <property type="molecule type" value="Genomic_DNA"/>
</dbReference>
<comment type="function">
    <text evidence="7">Part of the binding-protein-dependent transport system for phosphate; probably responsible for the translocation of the substrate across the membrane.</text>
</comment>
<dbReference type="InterPro" id="IPR011864">
    <property type="entry name" value="Phosphate_PstC"/>
</dbReference>
<feature type="transmembrane region" description="Helical" evidence="6">
    <location>
        <begin position="282"/>
        <end position="307"/>
    </location>
</feature>
<evidence type="ECO:0000256" key="1">
    <source>
        <dbReference type="ARBA" id="ARBA00004141"/>
    </source>
</evidence>
<feature type="transmembrane region" description="Helical" evidence="6">
    <location>
        <begin position="31"/>
        <end position="55"/>
    </location>
</feature>
<evidence type="ECO:0000256" key="2">
    <source>
        <dbReference type="ARBA" id="ARBA00022448"/>
    </source>
</evidence>
<keyword evidence="3 6" id="KW-0812">Transmembrane</keyword>
<dbReference type="RefSeq" id="WP_111437900.1">
    <property type="nucleotide sequence ID" value="NZ_QKZI01000001.1"/>
</dbReference>
<dbReference type="Proteomes" id="UP000248646">
    <property type="component" value="Unassembled WGS sequence"/>
</dbReference>
<evidence type="ECO:0000259" key="8">
    <source>
        <dbReference type="PROSITE" id="PS50928"/>
    </source>
</evidence>
<feature type="domain" description="ABC transmembrane type-1" evidence="8">
    <location>
        <begin position="92"/>
        <end position="304"/>
    </location>
</feature>
<dbReference type="CDD" id="cd06261">
    <property type="entry name" value="TM_PBP2"/>
    <property type="match status" value="1"/>
</dbReference>
<comment type="caution">
    <text evidence="9">The sequence shown here is derived from an EMBL/GenBank/DDBJ whole genome shotgun (WGS) entry which is preliminary data.</text>
</comment>
<comment type="subcellular location">
    <subcellularLocation>
        <location evidence="6">Cell membrane</location>
        <topology evidence="6">Multi-pass membrane protein</topology>
    </subcellularLocation>
    <subcellularLocation>
        <location evidence="1">Membrane</location>
        <topology evidence="1">Multi-pass membrane protein</topology>
    </subcellularLocation>
</comment>
<dbReference type="GO" id="GO:0005886">
    <property type="term" value="C:plasma membrane"/>
    <property type="evidence" value="ECO:0007669"/>
    <property type="project" value="UniProtKB-SubCell"/>
</dbReference>
<dbReference type="Gene3D" id="1.10.3720.10">
    <property type="entry name" value="MetI-like"/>
    <property type="match status" value="1"/>
</dbReference>
<dbReference type="PROSITE" id="PS50928">
    <property type="entry name" value="ABC_TM1"/>
    <property type="match status" value="1"/>
</dbReference>
<dbReference type="OrthoDB" id="9785113at2"/>
<organism evidence="9 10">
    <name type="scientific">Psychrobacillus insolitus</name>
    <dbReference type="NCBI Taxonomy" id="1461"/>
    <lineage>
        <taxon>Bacteria</taxon>
        <taxon>Bacillati</taxon>
        <taxon>Bacillota</taxon>
        <taxon>Bacilli</taxon>
        <taxon>Bacillales</taxon>
        <taxon>Bacillaceae</taxon>
        <taxon>Psychrobacillus</taxon>
    </lineage>
</organism>
<evidence type="ECO:0000313" key="9">
    <source>
        <dbReference type="EMBL" id="PZX07216.1"/>
    </source>
</evidence>
<feature type="transmembrane region" description="Helical" evidence="6">
    <location>
        <begin position="168"/>
        <end position="191"/>
    </location>
</feature>
<protein>
    <recommendedName>
        <fullName evidence="7">Phosphate transport system permease protein</fullName>
    </recommendedName>
</protein>
<accession>A0A2W7PG57</accession>
<keyword evidence="2 6" id="KW-0813">Transport</keyword>
<dbReference type="PANTHER" id="PTHR42727:SF1">
    <property type="entry name" value="PHOSPHATE TRANSPORT SYSTEM PERMEASE"/>
    <property type="match status" value="1"/>
</dbReference>
<reference evidence="9 10" key="1">
    <citation type="submission" date="2018-06" db="EMBL/GenBank/DDBJ databases">
        <title>Genomic Encyclopedia of Type Strains, Phase IV (KMG-IV): sequencing the most valuable type-strain genomes for metagenomic binning, comparative biology and taxonomic classification.</title>
        <authorList>
            <person name="Goeker M."/>
        </authorList>
    </citation>
    <scope>NUCLEOTIDE SEQUENCE [LARGE SCALE GENOMIC DNA]</scope>
    <source>
        <strain evidence="9 10">DSM 5</strain>
    </source>
</reference>
<feature type="transmembrane region" description="Helical" evidence="6">
    <location>
        <begin position="212"/>
        <end position="233"/>
    </location>
</feature>
<keyword evidence="7" id="KW-0592">Phosphate transport</keyword>
<dbReference type="GO" id="GO:0006817">
    <property type="term" value="P:phosphate ion transport"/>
    <property type="evidence" value="ECO:0007669"/>
    <property type="project" value="UniProtKB-KW"/>
</dbReference>